<comment type="caution">
    <text evidence="5">The sequence shown here is derived from an EMBL/GenBank/DDBJ whole genome shotgun (WGS) entry which is preliminary data.</text>
</comment>
<evidence type="ECO:0000313" key="6">
    <source>
        <dbReference type="Proteomes" id="UP000019494"/>
    </source>
</evidence>
<dbReference type="PATRIC" id="fig|584657.3.peg.3209"/>
<evidence type="ECO:0000256" key="3">
    <source>
        <dbReference type="ARBA" id="ARBA00023002"/>
    </source>
</evidence>
<dbReference type="RefSeq" id="WP_034719113.1">
    <property type="nucleotide sequence ID" value="NZ_AWQS01000169.1"/>
</dbReference>
<keyword evidence="6" id="KW-1185">Reference proteome</keyword>
<dbReference type="EMBL" id="AWQS01000169">
    <property type="protein sequence ID" value="EWT04915.1"/>
    <property type="molecule type" value="Genomic_DNA"/>
</dbReference>
<dbReference type="Gene3D" id="2.60.130.10">
    <property type="entry name" value="Aromatic compound dioxygenase"/>
    <property type="match status" value="1"/>
</dbReference>
<dbReference type="SUPFAM" id="SSF49482">
    <property type="entry name" value="Aromatic compound dioxygenase"/>
    <property type="match status" value="1"/>
</dbReference>
<dbReference type="GO" id="GO:0018578">
    <property type="term" value="F:protocatechuate 3,4-dioxygenase activity"/>
    <property type="evidence" value="ECO:0007669"/>
    <property type="project" value="InterPro"/>
</dbReference>
<dbReference type="Proteomes" id="UP000019494">
    <property type="component" value="Unassembled WGS sequence"/>
</dbReference>
<dbReference type="InterPro" id="IPR015889">
    <property type="entry name" value="Intradiol_dOase_core"/>
</dbReference>
<dbReference type="InterPro" id="IPR000627">
    <property type="entry name" value="Intradiol_dOase_C"/>
</dbReference>
<dbReference type="InterPro" id="IPR050770">
    <property type="entry name" value="Intradiol_RC_Dioxygenase"/>
</dbReference>
<dbReference type="Pfam" id="PF00775">
    <property type="entry name" value="Dioxygenase_C"/>
    <property type="match status" value="1"/>
</dbReference>
<dbReference type="PANTHER" id="PTHR33711:SF9">
    <property type="entry name" value="PROTOCATECHUATE 3,4-DIOXYGENASE ALPHA CHAIN"/>
    <property type="match status" value="1"/>
</dbReference>
<gene>
    <name evidence="5" type="ORF">N864_06700</name>
</gene>
<organism evidence="5 6">
    <name type="scientific">Intrasporangium chromatireducens Q5-1</name>
    <dbReference type="NCBI Taxonomy" id="584657"/>
    <lineage>
        <taxon>Bacteria</taxon>
        <taxon>Bacillati</taxon>
        <taxon>Actinomycetota</taxon>
        <taxon>Actinomycetes</taxon>
        <taxon>Micrococcales</taxon>
        <taxon>Intrasporangiaceae</taxon>
        <taxon>Intrasporangium</taxon>
    </lineage>
</organism>
<sequence>MPESTTPYAAERGPVPTPGQTIGPFYHFALPYEGGEHLVAPGCPGAIRLHGFVTDGNGTGIQDSMLELWQADESGQVVQQPGSLTSDPGRFTGFGRTSTWRDGGYSFTTVVPGPTSQGAAPFIAMVVFARGLLNRLFTRVYLPDDAEALANDPFLSSLAEDRRSTLIATREADGVYRFDVRLQGDGETVFLQFPRHEV</sequence>
<proteinExistence type="inferred from homology"/>
<evidence type="ECO:0000256" key="1">
    <source>
        <dbReference type="ARBA" id="ARBA00007825"/>
    </source>
</evidence>
<name>W9GFR6_9MICO</name>
<keyword evidence="3" id="KW-0560">Oxidoreductase</keyword>
<dbReference type="AlphaFoldDB" id="W9GFR6"/>
<dbReference type="InterPro" id="IPR012786">
    <property type="entry name" value="Protocat_dOase_a"/>
</dbReference>
<accession>W9GFR6</accession>
<protein>
    <submittedName>
        <fullName evidence="5">Protocatechuate 3,4-dioxygenase</fullName>
    </submittedName>
</protein>
<comment type="similarity">
    <text evidence="1">Belongs to the intradiol ring-cleavage dioxygenase family.</text>
</comment>
<dbReference type="GO" id="GO:0008199">
    <property type="term" value="F:ferric iron binding"/>
    <property type="evidence" value="ECO:0007669"/>
    <property type="project" value="InterPro"/>
</dbReference>
<reference evidence="6" key="1">
    <citation type="submission" date="2013-08" db="EMBL/GenBank/DDBJ databases">
        <title>Intrasporangium oryzae NRRL B-24470.</title>
        <authorList>
            <person name="Liu H."/>
            <person name="Wang G."/>
        </authorList>
    </citation>
    <scope>NUCLEOTIDE SEQUENCE [LARGE SCALE GENOMIC DNA]</scope>
    <source>
        <strain evidence="6">Q5-1</strain>
    </source>
</reference>
<feature type="domain" description="Intradiol ring-cleavage dioxygenases" evidence="4">
    <location>
        <begin position="46"/>
        <end position="184"/>
    </location>
</feature>
<dbReference type="PANTHER" id="PTHR33711">
    <property type="entry name" value="DIOXYGENASE, PUTATIVE (AFU_ORTHOLOGUE AFUA_2G02910)-RELATED"/>
    <property type="match status" value="1"/>
</dbReference>
<dbReference type="NCBIfam" id="TIGR02423">
    <property type="entry name" value="protocat_alph"/>
    <property type="match status" value="1"/>
</dbReference>
<dbReference type="OrthoDB" id="4417174at2"/>
<evidence type="ECO:0000259" key="4">
    <source>
        <dbReference type="Pfam" id="PF00775"/>
    </source>
</evidence>
<evidence type="ECO:0000256" key="2">
    <source>
        <dbReference type="ARBA" id="ARBA00022964"/>
    </source>
</evidence>
<keyword evidence="2 5" id="KW-0223">Dioxygenase</keyword>
<evidence type="ECO:0000313" key="5">
    <source>
        <dbReference type="EMBL" id="EWT04915.1"/>
    </source>
</evidence>